<dbReference type="Proteomes" id="UP000016491">
    <property type="component" value="Unassembled WGS sequence"/>
</dbReference>
<comment type="caution">
    <text evidence="2">The sequence shown here is derived from an EMBL/GenBank/DDBJ whole genome shotgun (WGS) entry which is preliminary data.</text>
</comment>
<gene>
    <name evidence="2" type="ORF">CLOSYM_04669</name>
</gene>
<organism evidence="2 3">
    <name type="scientific">[Clostridium] symbiosum ATCC 14940</name>
    <dbReference type="NCBI Taxonomy" id="411472"/>
    <lineage>
        <taxon>Bacteria</taxon>
        <taxon>Bacillati</taxon>
        <taxon>Bacillota</taxon>
        <taxon>Clostridia</taxon>
        <taxon>Lachnospirales</taxon>
        <taxon>Lachnospiraceae</taxon>
        <taxon>Otoolea</taxon>
    </lineage>
</organism>
<dbReference type="AlphaFoldDB" id="A0ABC9TR19"/>
<proteinExistence type="predicted"/>
<keyword evidence="1" id="KW-0812">Transmembrane</keyword>
<accession>A0ABC9TR19</accession>
<evidence type="ECO:0000313" key="3">
    <source>
        <dbReference type="Proteomes" id="UP000016491"/>
    </source>
</evidence>
<keyword evidence="1" id="KW-0472">Membrane</keyword>
<feature type="transmembrane region" description="Helical" evidence="1">
    <location>
        <begin position="6"/>
        <end position="24"/>
    </location>
</feature>
<sequence length="48" mass="5611">MLPDAAGGFLFYHYIILRALFKIFHEKTKRTFQLPLKNPCYCLHGSIP</sequence>
<evidence type="ECO:0000256" key="1">
    <source>
        <dbReference type="SAM" id="Phobius"/>
    </source>
</evidence>
<reference evidence="2 3" key="1">
    <citation type="submission" date="2013-07" db="EMBL/GenBank/DDBJ databases">
        <authorList>
            <person name="Weinstock G."/>
            <person name="Sodergren E."/>
            <person name="Wylie T."/>
            <person name="Fulton L."/>
            <person name="Fulton R."/>
            <person name="Fronick C."/>
            <person name="O'Laughlin M."/>
            <person name="Godfrey J."/>
            <person name="Miner T."/>
            <person name="Herter B."/>
            <person name="Appelbaum E."/>
            <person name="Cordes M."/>
            <person name="Lek S."/>
            <person name="Wollam A."/>
            <person name="Pepin K.H."/>
            <person name="Palsikar V.B."/>
            <person name="Mitreva M."/>
            <person name="Wilson R.K."/>
        </authorList>
    </citation>
    <scope>NUCLEOTIDE SEQUENCE [LARGE SCALE GENOMIC DNA]</scope>
    <source>
        <strain evidence="2 3">ATCC 14940</strain>
    </source>
</reference>
<evidence type="ECO:0000313" key="2">
    <source>
        <dbReference type="EMBL" id="ERI73760.1"/>
    </source>
</evidence>
<protein>
    <submittedName>
        <fullName evidence="2">Uncharacterized protein</fullName>
    </submittedName>
</protein>
<dbReference type="EMBL" id="AWSU01000371">
    <property type="protein sequence ID" value="ERI73760.1"/>
    <property type="molecule type" value="Genomic_DNA"/>
</dbReference>
<keyword evidence="1" id="KW-1133">Transmembrane helix</keyword>
<name>A0ABC9TR19_CLOSY</name>